<proteinExistence type="predicted"/>
<dbReference type="InterPro" id="IPR008538">
    <property type="entry name" value="Uma2"/>
</dbReference>
<dbReference type="CDD" id="cd06260">
    <property type="entry name" value="DUF820-like"/>
    <property type="match status" value="1"/>
</dbReference>
<evidence type="ECO:0000259" key="1">
    <source>
        <dbReference type="Pfam" id="PF05685"/>
    </source>
</evidence>
<sequence>MNEDVQVQGEARLARVHAEPHSGDMGDKPGPPEDVYAELERLPENVVGEIIDGELYVSPRPRIVHGRATYRLGKRLMPFDDEPGQEGPGGWVILPEPELHLWRDVLVPDLAGWRRERMPELPDVVGVELAPDWVCEVLSPSTEKLDRARKMAVYAREGVRHLWLVDPRIQTLEVYRLENGRWLLLGTHPGNDKVQAEPFEALPIDLSTLWAR</sequence>
<feature type="domain" description="Putative restriction endonuclease" evidence="1">
    <location>
        <begin position="38"/>
        <end position="199"/>
    </location>
</feature>
<reference evidence="2" key="1">
    <citation type="journal article" date="2018" name="J. Ind. Microbiol. Biotechnol.">
        <title>Genome mining reveals uncommon alkylpyrones as type III PKS products from myxobacteria.</title>
        <authorList>
            <person name="Hug J.J."/>
            <person name="Panter F."/>
            <person name="Krug D."/>
            <person name="Muller R."/>
        </authorList>
    </citation>
    <scope>NUCLEOTIDE SEQUENCE</scope>
    <source>
        <strain evidence="2">MCy6431</strain>
    </source>
</reference>
<accession>A0A3S5GXR1</accession>
<protein>
    <recommendedName>
        <fullName evidence="1">Putative restriction endonuclease domain-containing protein</fullName>
    </recommendedName>
</protein>
<name>A0A3S5GXR1_CORCK</name>
<dbReference type="InterPro" id="IPR011335">
    <property type="entry name" value="Restrct_endonuc-II-like"/>
</dbReference>
<dbReference type="PANTHER" id="PTHR34107:SF4">
    <property type="entry name" value="SLL1222 PROTEIN"/>
    <property type="match status" value="1"/>
</dbReference>
<evidence type="ECO:0000313" key="2">
    <source>
        <dbReference type="EMBL" id="AYM53927.1"/>
    </source>
</evidence>
<dbReference type="InterPro" id="IPR012296">
    <property type="entry name" value="Nuclease_put_TT1808"/>
</dbReference>
<dbReference type="EMBL" id="MH908913">
    <property type="protein sequence ID" value="AYM53927.1"/>
    <property type="molecule type" value="Genomic_DNA"/>
</dbReference>
<dbReference type="Pfam" id="PF05685">
    <property type="entry name" value="Uma2"/>
    <property type="match status" value="1"/>
</dbReference>
<dbReference type="PANTHER" id="PTHR34107">
    <property type="entry name" value="SLL0198 PROTEIN-RELATED"/>
    <property type="match status" value="1"/>
</dbReference>
<dbReference type="SUPFAM" id="SSF52980">
    <property type="entry name" value="Restriction endonuclease-like"/>
    <property type="match status" value="1"/>
</dbReference>
<dbReference type="AlphaFoldDB" id="A0A3S5GXR1"/>
<organism evidence="2">
    <name type="scientific">Corallococcus coralloides</name>
    <name type="common">Myxococcus coralloides</name>
    <dbReference type="NCBI Taxonomy" id="184914"/>
    <lineage>
        <taxon>Bacteria</taxon>
        <taxon>Pseudomonadati</taxon>
        <taxon>Myxococcota</taxon>
        <taxon>Myxococcia</taxon>
        <taxon>Myxococcales</taxon>
        <taxon>Cystobacterineae</taxon>
        <taxon>Myxococcaceae</taxon>
        <taxon>Corallococcus</taxon>
    </lineage>
</organism>
<dbReference type="Gene3D" id="3.90.1570.10">
    <property type="entry name" value="tt1808, chain A"/>
    <property type="match status" value="1"/>
</dbReference>